<dbReference type="EMBL" id="JARJCW010000029">
    <property type="protein sequence ID" value="KAJ7209985.1"/>
    <property type="molecule type" value="Genomic_DNA"/>
</dbReference>
<comment type="caution">
    <text evidence="1">The sequence shown here is derived from an EMBL/GenBank/DDBJ whole genome shotgun (WGS) entry which is preliminary data.</text>
</comment>
<accession>A0AAD6VDS7</accession>
<evidence type="ECO:0000313" key="2">
    <source>
        <dbReference type="Proteomes" id="UP001219525"/>
    </source>
</evidence>
<dbReference type="Proteomes" id="UP001219525">
    <property type="component" value="Unassembled WGS sequence"/>
</dbReference>
<organism evidence="1 2">
    <name type="scientific">Mycena pura</name>
    <dbReference type="NCBI Taxonomy" id="153505"/>
    <lineage>
        <taxon>Eukaryota</taxon>
        <taxon>Fungi</taxon>
        <taxon>Dikarya</taxon>
        <taxon>Basidiomycota</taxon>
        <taxon>Agaricomycotina</taxon>
        <taxon>Agaricomycetes</taxon>
        <taxon>Agaricomycetidae</taxon>
        <taxon>Agaricales</taxon>
        <taxon>Marasmiineae</taxon>
        <taxon>Mycenaceae</taxon>
        <taxon>Mycena</taxon>
    </lineage>
</organism>
<name>A0AAD6VDS7_9AGAR</name>
<gene>
    <name evidence="1" type="ORF">GGX14DRAFT_394788</name>
</gene>
<reference evidence="1" key="1">
    <citation type="submission" date="2023-03" db="EMBL/GenBank/DDBJ databases">
        <title>Massive genome expansion in bonnet fungi (Mycena s.s.) driven by repeated elements and novel gene families across ecological guilds.</title>
        <authorList>
            <consortium name="Lawrence Berkeley National Laboratory"/>
            <person name="Harder C.B."/>
            <person name="Miyauchi S."/>
            <person name="Viragh M."/>
            <person name="Kuo A."/>
            <person name="Thoen E."/>
            <person name="Andreopoulos B."/>
            <person name="Lu D."/>
            <person name="Skrede I."/>
            <person name="Drula E."/>
            <person name="Henrissat B."/>
            <person name="Morin E."/>
            <person name="Kohler A."/>
            <person name="Barry K."/>
            <person name="LaButti K."/>
            <person name="Morin E."/>
            <person name="Salamov A."/>
            <person name="Lipzen A."/>
            <person name="Mereny Z."/>
            <person name="Hegedus B."/>
            <person name="Baldrian P."/>
            <person name="Stursova M."/>
            <person name="Weitz H."/>
            <person name="Taylor A."/>
            <person name="Grigoriev I.V."/>
            <person name="Nagy L.G."/>
            <person name="Martin F."/>
            <person name="Kauserud H."/>
        </authorList>
    </citation>
    <scope>NUCLEOTIDE SEQUENCE</scope>
    <source>
        <strain evidence="1">9144</strain>
    </source>
</reference>
<keyword evidence="2" id="KW-1185">Reference proteome</keyword>
<evidence type="ECO:0000313" key="1">
    <source>
        <dbReference type="EMBL" id="KAJ7209985.1"/>
    </source>
</evidence>
<sequence length="114" mass="12708">MSVLSQLFPSDILGSFPGFPMPAVVTFAVATSVATSRTVRTIHPYTNTITQMNRINLPGNFARDWDRLIWCRALTGITTRLIVRKIKFSLVIRFGTGINLVWRVGGPGVLYKLL</sequence>
<dbReference type="AlphaFoldDB" id="A0AAD6VDS7"/>
<proteinExistence type="predicted"/>
<protein>
    <submittedName>
        <fullName evidence="1">Uncharacterized protein</fullName>
    </submittedName>
</protein>